<dbReference type="PANTHER" id="PTHR36968:SF5">
    <property type="entry name" value="HOMEOBOX-DDT DOMAIN PROTEIN RLT2"/>
    <property type="match status" value="1"/>
</dbReference>
<dbReference type="PROSITE" id="PS51913">
    <property type="entry name" value="HTH_HARE"/>
    <property type="match status" value="1"/>
</dbReference>
<gene>
    <name evidence="10" type="ORF">OLC1_LOCUS1679</name>
</gene>
<dbReference type="SMART" id="SM00389">
    <property type="entry name" value="HOX"/>
    <property type="match status" value="1"/>
</dbReference>
<dbReference type="Pfam" id="PF05066">
    <property type="entry name" value="HARE-HTH"/>
    <property type="match status" value="1"/>
</dbReference>
<evidence type="ECO:0000256" key="4">
    <source>
        <dbReference type="PROSITE-ProRule" id="PRU00108"/>
    </source>
</evidence>
<dbReference type="InterPro" id="IPR028942">
    <property type="entry name" value="WHIM1_dom"/>
</dbReference>
<feature type="compositionally biased region" description="Basic residues" evidence="6">
    <location>
        <begin position="1587"/>
        <end position="1612"/>
    </location>
</feature>
<dbReference type="SMART" id="SM00571">
    <property type="entry name" value="DDT"/>
    <property type="match status" value="1"/>
</dbReference>
<evidence type="ECO:0000256" key="5">
    <source>
        <dbReference type="RuleBase" id="RU000682"/>
    </source>
</evidence>
<feature type="compositionally biased region" description="Acidic residues" evidence="6">
    <location>
        <begin position="850"/>
        <end position="878"/>
    </location>
</feature>
<evidence type="ECO:0000256" key="2">
    <source>
        <dbReference type="ARBA" id="ARBA00023163"/>
    </source>
</evidence>
<comment type="subcellular location">
    <subcellularLocation>
        <location evidence="1 4 5">Nucleus</location>
    </subcellularLocation>
</comment>
<name>A0AAV1C1G8_OLDCO</name>
<feature type="region of interest" description="Disordered" evidence="6">
    <location>
        <begin position="1"/>
        <end position="46"/>
    </location>
</feature>
<keyword evidence="4 5" id="KW-0238">DNA-binding</keyword>
<dbReference type="GO" id="GO:0006357">
    <property type="term" value="P:regulation of transcription by RNA polymerase II"/>
    <property type="evidence" value="ECO:0007669"/>
    <property type="project" value="InterPro"/>
</dbReference>
<dbReference type="InterPro" id="IPR018501">
    <property type="entry name" value="DDT_dom"/>
</dbReference>
<feature type="compositionally biased region" description="Basic and acidic residues" evidence="6">
    <location>
        <begin position="97"/>
        <end position="109"/>
    </location>
</feature>
<reference evidence="10" key="1">
    <citation type="submission" date="2023-03" db="EMBL/GenBank/DDBJ databases">
        <authorList>
            <person name="Julca I."/>
        </authorList>
    </citation>
    <scope>NUCLEOTIDE SEQUENCE</scope>
</reference>
<dbReference type="Gene3D" id="1.10.10.60">
    <property type="entry name" value="Homeodomain-like"/>
    <property type="match status" value="1"/>
</dbReference>
<feature type="domain" description="HTH HARE-type" evidence="9">
    <location>
        <begin position="754"/>
        <end position="823"/>
    </location>
</feature>
<evidence type="ECO:0000256" key="1">
    <source>
        <dbReference type="ARBA" id="ARBA00004123"/>
    </source>
</evidence>
<feature type="region of interest" description="Disordered" evidence="6">
    <location>
        <begin position="1498"/>
        <end position="1775"/>
    </location>
</feature>
<dbReference type="InterPro" id="IPR007759">
    <property type="entry name" value="Asxl_HARE-HTH"/>
</dbReference>
<feature type="domain" description="DDT" evidence="8">
    <location>
        <begin position="576"/>
        <end position="635"/>
    </location>
</feature>
<feature type="compositionally biased region" description="Basic and acidic residues" evidence="6">
    <location>
        <begin position="1727"/>
        <end position="1737"/>
    </location>
</feature>
<feature type="domain" description="Homeobox" evidence="7">
    <location>
        <begin position="39"/>
        <end position="99"/>
    </location>
</feature>
<dbReference type="Pfam" id="PF02791">
    <property type="entry name" value="DDT"/>
    <property type="match status" value="1"/>
</dbReference>
<keyword evidence="2" id="KW-0804">Transcription</keyword>
<evidence type="ECO:0000256" key="3">
    <source>
        <dbReference type="ARBA" id="ARBA00023242"/>
    </source>
</evidence>
<sequence length="1775" mass="198390">MDVDDGGGSGGSVAAEVVEAGGGGGGASEPDKKKSVPEGEPKVKRKMKTAAELEILEKAYTVETYPSEALRAELAVKLGLSDRQLQMWFCHRRLKDRKGPAEKRAKKEASPGMAPGLSSGAGGEMMVGHGAEQGNDHGMTLGRNTIRPKEIHHRRVAHRTGTALARIGPELPTVKRFYEPPQALSELRAIAFVEAQLGERLREDGPVLGMEFDPLPPGAFGSPLVASGPQKPSVRLYETQVFESPDAKVIQGGKRTIHEYQFLPEQPSLRDDIRERDVSIHQYGSPIDAQNSVTPLPAMRSSMHGSEQLHPAYGFQGKLSSLNLAPQLGSQGHQIYPPSGQIDNVPPKNTFVDTDTDAHVSHPIMGPETSFLPSYRRGIHDEEQRIERKRKIEEARIAKEVEAHEKRIRKELEKQDLLRRKREEQMRKEMERQDKERRKEEERLMREKLREEERYQREQRREMERREKFLQKESIKAEKMRLKEEMRREKEAARLRAAQFRAKARRIAKESIELLDDEHLELMELAASSRGLPSVSALDSEALQNLASFEDALTDFPPKTVNLKRPFGVQPWVDSEMKVGNVLMVWRFLTTFSDVLGLWPFTLDEFVQGLHDYEPRLLGEIHIALMRNIIKDVEDVAKIPAPAVGANQTSNPGGGHPHIVEGAYAWGFDIRSWKLHLNPLTWPEILRQLALAAGFGPKLTNCERANLHDENEGNDGVDIISDLRTGAAAENAVAKMRQRGISNLRRSGHRLTPGTVKYAAFHILSLEGSKGITIMEAAEKIQKSGLRDLTTSKTPEASIAAALSRDTKLFERTAPSTYCVRAPFRKDPADAEAILAAARDKIQAYKNEFLETEEPDDADRYEESESDAPDDPDVDDLDNELKLDEDAPHSWEPSSCEGMHSSADRKELHNDFMKVTPTNCASPDRSLNVVDQSEELKLKGAGASADQSAAVIAVAESHVAVSNQEEIVIDESYLGEIWVLGLTEGDYCDLSVEERLDALVALVGIANEGNSIRVVLEERLEAANTLKKQMWADAQLDKRRFREHYALKVHYPLLPGNRSENNISSLAESADPANHLENLGDPERIPNYSDNTPADRNVAFPELPGADLIPQSIYAAEKSRSEIKAYISQRAEEIYVYKSLPLGQDRRRNRYWQFIASSSRSDPGTGRIFVELHDGRWRIIDSAEDFDALLASLDVRGIRESHLHSMLRRVETSFRETAGRNSCLFLKRQDGGDLKIEGEESPKSMISGLDLEATAAITAIKLRSSELEKIESLKRYKDFEKWIWEECFNSMKWRALMYEAAKRKQLLNICTRCHDLYFPEDQHCSFCHTNYSISCKNSSFEEHVSKCQEKYEAEISSNLAKMESSPTLRIRLLKAQLAFLEAALLPEALEAFWTEDYRISWCRKLQGASTSEDILQNLTLLESAVKRDFIASDFETTSELLGYSTMRHPVGGIPVLDVTAVLPWIPQTSSAVALRLMEFDNSIFYSLKQKEDFEKEKGSKHVITIPPRSIATRNSSETPFKDPPHDTNVPKDNWDGPGTERSSSGCRAGNISIYVGRPQRSVSEAKSRPGQGITATNVDKFAGLPRWKGRTRGRGGRKGGRRTVKTRLKSGKKASGTAGRRDIASPGIYEESPSLYDKQEWSAEAATPILADEAGNLSSSEKSESDDENGQTAGDDYDDAAIDDYSGGLLGKSTPSMEALDFAAGEDNEKDDVDEEDEDYVDEEEDGRGNNRQREDAMEGSFSSDSEGGNHRFGGRDQMDGQYKGLEFSSSEYSD</sequence>
<organism evidence="10 11">
    <name type="scientific">Oldenlandia corymbosa var. corymbosa</name>
    <dbReference type="NCBI Taxonomy" id="529605"/>
    <lineage>
        <taxon>Eukaryota</taxon>
        <taxon>Viridiplantae</taxon>
        <taxon>Streptophyta</taxon>
        <taxon>Embryophyta</taxon>
        <taxon>Tracheophyta</taxon>
        <taxon>Spermatophyta</taxon>
        <taxon>Magnoliopsida</taxon>
        <taxon>eudicotyledons</taxon>
        <taxon>Gunneridae</taxon>
        <taxon>Pentapetalae</taxon>
        <taxon>asterids</taxon>
        <taxon>lamiids</taxon>
        <taxon>Gentianales</taxon>
        <taxon>Rubiaceae</taxon>
        <taxon>Rubioideae</taxon>
        <taxon>Spermacoceae</taxon>
        <taxon>Hedyotis-Oldenlandia complex</taxon>
        <taxon>Oldenlandia</taxon>
    </lineage>
</organism>
<feature type="DNA-binding region" description="Homeobox" evidence="4">
    <location>
        <begin position="41"/>
        <end position="100"/>
    </location>
</feature>
<evidence type="ECO:0000256" key="6">
    <source>
        <dbReference type="SAM" id="MobiDB-lite"/>
    </source>
</evidence>
<dbReference type="InterPro" id="IPR009057">
    <property type="entry name" value="Homeodomain-like_sf"/>
</dbReference>
<dbReference type="CDD" id="cd00086">
    <property type="entry name" value="homeodomain"/>
    <property type="match status" value="1"/>
</dbReference>
<dbReference type="Pfam" id="PF15613">
    <property type="entry name" value="WSD"/>
    <property type="match status" value="1"/>
</dbReference>
<dbReference type="PROSITE" id="PS50071">
    <property type="entry name" value="HOMEOBOX_2"/>
    <property type="match status" value="1"/>
</dbReference>
<dbReference type="InterPro" id="IPR028941">
    <property type="entry name" value="WHIM2_dom"/>
</dbReference>
<keyword evidence="4 5" id="KW-0371">Homeobox</keyword>
<feature type="compositionally biased region" description="Basic and acidic residues" evidence="6">
    <location>
        <begin position="1519"/>
        <end position="1534"/>
    </location>
</feature>
<evidence type="ECO:0000313" key="11">
    <source>
        <dbReference type="Proteomes" id="UP001161247"/>
    </source>
</evidence>
<keyword evidence="11" id="KW-1185">Reference proteome</keyword>
<feature type="compositionally biased region" description="Acidic residues" evidence="6">
    <location>
        <begin position="1704"/>
        <end position="1726"/>
    </location>
</feature>
<feature type="compositionally biased region" description="Acidic residues" evidence="6">
    <location>
        <begin position="1664"/>
        <end position="1682"/>
    </location>
</feature>
<evidence type="ECO:0000259" key="8">
    <source>
        <dbReference type="PROSITE" id="PS50827"/>
    </source>
</evidence>
<dbReference type="InterPro" id="IPR044977">
    <property type="entry name" value="RLT1-3"/>
</dbReference>
<keyword evidence="3 4" id="KW-0539">Nucleus</keyword>
<evidence type="ECO:0000259" key="9">
    <source>
        <dbReference type="PROSITE" id="PS51913"/>
    </source>
</evidence>
<evidence type="ECO:0000259" key="7">
    <source>
        <dbReference type="PROSITE" id="PS50071"/>
    </source>
</evidence>
<evidence type="ECO:0000313" key="10">
    <source>
        <dbReference type="EMBL" id="CAI9089315.1"/>
    </source>
</evidence>
<feature type="region of interest" description="Disordered" evidence="6">
    <location>
        <begin position="424"/>
        <end position="443"/>
    </location>
</feature>
<feature type="region of interest" description="Disordered" evidence="6">
    <location>
        <begin position="848"/>
        <end position="879"/>
    </location>
</feature>
<dbReference type="GO" id="GO:0003677">
    <property type="term" value="F:DNA binding"/>
    <property type="evidence" value="ECO:0007669"/>
    <property type="project" value="UniProtKB-UniRule"/>
</dbReference>
<dbReference type="EMBL" id="OX459118">
    <property type="protein sequence ID" value="CAI9089315.1"/>
    <property type="molecule type" value="Genomic_DNA"/>
</dbReference>
<dbReference type="Pfam" id="PF00046">
    <property type="entry name" value="Homeodomain"/>
    <property type="match status" value="1"/>
</dbReference>
<dbReference type="GO" id="GO:0005634">
    <property type="term" value="C:nucleus"/>
    <property type="evidence" value="ECO:0007669"/>
    <property type="project" value="UniProtKB-SubCell"/>
</dbReference>
<dbReference type="Proteomes" id="UP001161247">
    <property type="component" value="Chromosome 1"/>
</dbReference>
<dbReference type="PANTHER" id="PTHR36968">
    <property type="entry name" value="HOMEOBOX-DDT DOMAIN PROTEIN RLT2"/>
    <property type="match status" value="1"/>
</dbReference>
<dbReference type="InterPro" id="IPR001356">
    <property type="entry name" value="HD"/>
</dbReference>
<feature type="compositionally biased region" description="Basic and acidic residues" evidence="6">
    <location>
        <begin position="1748"/>
        <end position="1759"/>
    </location>
</feature>
<dbReference type="PROSITE" id="PS50827">
    <property type="entry name" value="DDT"/>
    <property type="match status" value="1"/>
</dbReference>
<dbReference type="Pfam" id="PF15612">
    <property type="entry name" value="WHIM1"/>
    <property type="match status" value="1"/>
</dbReference>
<feature type="compositionally biased region" description="Gly residues" evidence="6">
    <location>
        <begin position="1"/>
        <end position="11"/>
    </location>
</feature>
<feature type="compositionally biased region" description="Basic and acidic residues" evidence="6">
    <location>
        <begin position="29"/>
        <end position="42"/>
    </location>
</feature>
<dbReference type="SUPFAM" id="SSF46689">
    <property type="entry name" value="Homeodomain-like"/>
    <property type="match status" value="1"/>
</dbReference>
<feature type="region of interest" description="Disordered" evidence="6">
    <location>
        <begin position="97"/>
        <end position="123"/>
    </location>
</feature>
<protein>
    <submittedName>
        <fullName evidence="10">OLC1v1023873C1</fullName>
    </submittedName>
</protein>
<accession>A0AAV1C1G8</accession>
<proteinExistence type="predicted"/>